<evidence type="ECO:0000256" key="5">
    <source>
        <dbReference type="PROSITE-ProRule" id="PRU00302"/>
    </source>
</evidence>
<dbReference type="OrthoDB" id="10051774at2759"/>
<keyword evidence="3 6" id="KW-0732">Signal</keyword>
<feature type="domain" description="Sushi" evidence="7">
    <location>
        <begin position="392"/>
        <end position="447"/>
    </location>
</feature>
<feature type="domain" description="Sushi" evidence="7">
    <location>
        <begin position="560"/>
        <end position="615"/>
    </location>
</feature>
<dbReference type="GeneID" id="115007300"/>
<feature type="domain" description="Sushi" evidence="7">
    <location>
        <begin position="23"/>
        <end position="85"/>
    </location>
</feature>
<proteinExistence type="predicted"/>
<dbReference type="PROSITE" id="PS50923">
    <property type="entry name" value="SUSHI"/>
    <property type="match status" value="9"/>
</dbReference>
<dbReference type="Gene3D" id="2.10.70.10">
    <property type="entry name" value="Complement Module, domain 1"/>
    <property type="match status" value="12"/>
</dbReference>
<protein>
    <submittedName>
        <fullName evidence="9">Complement factor H isoform X1</fullName>
    </submittedName>
</protein>
<dbReference type="AlphaFoldDB" id="A0A6J2PLH7"/>
<dbReference type="Proteomes" id="UP000504630">
    <property type="component" value="Chromosome 4"/>
</dbReference>
<dbReference type="InParanoid" id="A0A6J2PLH7"/>
<feature type="disulfide bond" evidence="5">
    <location>
        <begin position="149"/>
        <end position="192"/>
    </location>
</feature>
<evidence type="ECO:0000256" key="2">
    <source>
        <dbReference type="ARBA" id="ARBA00022659"/>
    </source>
</evidence>
<feature type="domain" description="Sushi" evidence="7">
    <location>
        <begin position="499"/>
        <end position="559"/>
    </location>
</feature>
<dbReference type="PANTHER" id="PTHR45785:SF2">
    <property type="entry name" value="COMPLEMENT FACTOR H-RELATED"/>
    <property type="match status" value="1"/>
</dbReference>
<gene>
    <name evidence="9" type="primary">cfh</name>
</gene>
<dbReference type="InterPro" id="IPR051503">
    <property type="entry name" value="ComplSys_Reg/VirEntry_Med"/>
</dbReference>
<feature type="domain" description="Sushi" evidence="7">
    <location>
        <begin position="269"/>
        <end position="333"/>
    </location>
</feature>
<dbReference type="InterPro" id="IPR000436">
    <property type="entry name" value="Sushi_SCR_CCP_dom"/>
</dbReference>
<evidence type="ECO:0000313" key="8">
    <source>
        <dbReference type="Proteomes" id="UP000504630"/>
    </source>
</evidence>
<evidence type="ECO:0000259" key="7">
    <source>
        <dbReference type="PROSITE" id="PS50923"/>
    </source>
</evidence>
<dbReference type="CTD" id="3075"/>
<dbReference type="InterPro" id="IPR035976">
    <property type="entry name" value="Sushi/SCR/CCP_sf"/>
</dbReference>
<dbReference type="Pfam" id="PF00084">
    <property type="entry name" value="Sushi"/>
    <property type="match status" value="9"/>
</dbReference>
<dbReference type="CDD" id="cd00033">
    <property type="entry name" value="CCP"/>
    <property type="match status" value="7"/>
</dbReference>
<evidence type="ECO:0000256" key="1">
    <source>
        <dbReference type="ARBA" id="ARBA00004328"/>
    </source>
</evidence>
<feature type="chain" id="PRO_5026964334" evidence="6">
    <location>
        <begin position="23"/>
        <end position="796"/>
    </location>
</feature>
<name>A0A6J2PLH7_COTGO</name>
<feature type="domain" description="Sushi" evidence="7">
    <location>
        <begin position="147"/>
        <end position="207"/>
    </location>
</feature>
<dbReference type="SUPFAM" id="SSF57535">
    <property type="entry name" value="Complement control module/SCR domain"/>
    <property type="match status" value="11"/>
</dbReference>
<dbReference type="PANTHER" id="PTHR45785">
    <property type="entry name" value="COMPLEMENT FACTOR H-RELATED"/>
    <property type="match status" value="1"/>
</dbReference>
<dbReference type="KEGG" id="cgob:115007300"/>
<feature type="disulfide bond" evidence="5">
    <location>
        <begin position="762"/>
        <end position="789"/>
    </location>
</feature>
<keyword evidence="8" id="KW-1185">Reference proteome</keyword>
<sequence>MHVLTQSCVLFVWMHTLTFVKSQDCTRKQFVDGPLFDDSFDTSDLEASYSAGKQVRVSCRVGFSGFFKLTCTEGQWLSRGTKCQLRSCGHPGEAQSADFRLEKGEDFVFGSQVVYTCHKGYQMVSRTNFRRCMTEGWDGTVPVCEAKQCPVIHFDSKVLVNGDTDEATYGNVVRFSCKSNSEMLDGSAEIYCDENGEWIGKVPTCKAITCAVPAIENGYVTEDIQEYKEREVLHFECDPKYRRGEDRPSQCTKLGVQAEWSPTPVCEPITCKLQLPPLEGTRYEPAFRNVFLPGDLLTVNCGEKYWISNPQNISAVTTCKDNGEWTIRPICKEVICSNQRDRHVYSWNVYWRQIITLGETTPYRCTTGYMESATEATCTRDGWKPNPLCQEIKCDRRDFETADVVRNNKQKYRYNDQVDYVCKEGYRGRFTLTCKDRGWTGNSQCSEITCDRRDFETADVVRNNKQKYRYNDQVDYVCKEGYRGRFTLNCKDRGWTGNSQCSEIKCIRQVYQNADIDENVRNEYRYNDQVKYTCNNGHEGHFTLTCGETGWNGSPQCKLIQCKTLQIDNAYITHNEKESYGHNDRVQYACRKGSDRRFTVTCEQSGWTGIESCSACQNAAVPHGFVVGPYNDTVYYTCKHGYKLFTKGWWSEAKCIDGEWSGVQICIENEKCGETPVIPNGEVTPPRGQIKTARITCREGYNVNVNRLTCSNGTWHSQGVPTKEICTPFAVPCKAPPQVQNAVVLTSYQKKYLSDTEVTYKCRDKYTLLLGENTIRCKDGKWEAKNIECTQLPQEQ</sequence>
<dbReference type="FunCoup" id="A0A6J2PLH7">
    <property type="interactions" value="344"/>
</dbReference>
<dbReference type="SMART" id="SM00032">
    <property type="entry name" value="CCP"/>
    <property type="match status" value="13"/>
</dbReference>
<reference evidence="9" key="1">
    <citation type="submission" date="2025-08" db="UniProtKB">
        <authorList>
            <consortium name="RefSeq"/>
        </authorList>
    </citation>
    <scope>IDENTIFICATION</scope>
</reference>
<feature type="disulfide bond" evidence="5">
    <location>
        <begin position="117"/>
        <end position="144"/>
    </location>
</feature>
<comment type="caution">
    <text evidence="5">Lacks conserved residue(s) required for the propagation of feature annotation.</text>
</comment>
<feature type="domain" description="Sushi" evidence="7">
    <location>
        <begin position="731"/>
        <end position="791"/>
    </location>
</feature>
<evidence type="ECO:0000256" key="6">
    <source>
        <dbReference type="SAM" id="SignalP"/>
    </source>
</evidence>
<keyword evidence="2 5" id="KW-0768">Sushi</keyword>
<evidence type="ECO:0000313" key="9">
    <source>
        <dbReference type="RefSeq" id="XP_029285967.1"/>
    </source>
</evidence>
<comment type="subcellular location">
    <subcellularLocation>
        <location evidence="1">Virion</location>
    </subcellularLocation>
</comment>
<evidence type="ECO:0000256" key="4">
    <source>
        <dbReference type="ARBA" id="ARBA00023157"/>
    </source>
</evidence>
<feature type="signal peptide" evidence="6">
    <location>
        <begin position="1"/>
        <end position="22"/>
    </location>
</feature>
<keyword evidence="4 5" id="KW-1015">Disulfide bond</keyword>
<feature type="domain" description="Sushi" evidence="7">
    <location>
        <begin position="86"/>
        <end position="146"/>
    </location>
</feature>
<dbReference type="RefSeq" id="XP_029285967.1">
    <property type="nucleotide sequence ID" value="XM_029430107.1"/>
</dbReference>
<organism evidence="8 9">
    <name type="scientific">Cottoperca gobio</name>
    <name type="common">Frogmouth</name>
    <name type="synonym">Aphritis gobio</name>
    <dbReference type="NCBI Taxonomy" id="56716"/>
    <lineage>
        <taxon>Eukaryota</taxon>
        <taxon>Metazoa</taxon>
        <taxon>Chordata</taxon>
        <taxon>Craniata</taxon>
        <taxon>Vertebrata</taxon>
        <taxon>Euteleostomi</taxon>
        <taxon>Actinopterygii</taxon>
        <taxon>Neopterygii</taxon>
        <taxon>Teleostei</taxon>
        <taxon>Neoteleostei</taxon>
        <taxon>Acanthomorphata</taxon>
        <taxon>Eupercaria</taxon>
        <taxon>Perciformes</taxon>
        <taxon>Notothenioidei</taxon>
        <taxon>Bovichtidae</taxon>
        <taxon>Cottoperca</taxon>
    </lineage>
</organism>
<accession>A0A6J2PLH7</accession>
<feature type="domain" description="Sushi" evidence="7">
    <location>
        <begin position="208"/>
        <end position="268"/>
    </location>
</feature>
<evidence type="ECO:0000256" key="3">
    <source>
        <dbReference type="ARBA" id="ARBA00022729"/>
    </source>
</evidence>